<dbReference type="InterPro" id="IPR036249">
    <property type="entry name" value="Thioredoxin-like_sf"/>
</dbReference>
<dbReference type="SUPFAM" id="SSF52402">
    <property type="entry name" value="Adenine nucleotide alpha hydrolases-like"/>
    <property type="match status" value="1"/>
</dbReference>
<proteinExistence type="predicted"/>
<evidence type="ECO:0000259" key="3">
    <source>
        <dbReference type="Pfam" id="PF01507"/>
    </source>
</evidence>
<evidence type="ECO:0000256" key="1">
    <source>
        <dbReference type="ARBA" id="ARBA00023004"/>
    </source>
</evidence>
<evidence type="ECO:0000313" key="4">
    <source>
        <dbReference type="EMBL" id="CAK9255452.1"/>
    </source>
</evidence>
<dbReference type="PANTHER" id="PTHR46482:SF9">
    <property type="entry name" value="5'-ADENYLYLSULFATE REDUCTASE 1, CHLOROPLASTIC"/>
    <property type="match status" value="1"/>
</dbReference>
<evidence type="ECO:0000256" key="2">
    <source>
        <dbReference type="ARBA" id="ARBA00023014"/>
    </source>
</evidence>
<reference evidence="4 5" key="1">
    <citation type="submission" date="2024-02" db="EMBL/GenBank/DDBJ databases">
        <authorList>
            <consortium name="ELIXIR-Norway"/>
            <consortium name="Elixir Norway"/>
        </authorList>
    </citation>
    <scope>NUCLEOTIDE SEQUENCE [LARGE SCALE GENOMIC DNA]</scope>
</reference>
<name>A0ABP0VML0_9BRYO</name>
<accession>A0ABP0VML0</accession>
<dbReference type="Gene3D" id="3.40.30.10">
    <property type="entry name" value="Glutaredoxin"/>
    <property type="match status" value="1"/>
</dbReference>
<dbReference type="PANTHER" id="PTHR46482">
    <property type="entry name" value="5'-ADENYLYLSULFATE REDUCTASE 3, CHLOROPLASTIC"/>
    <property type="match status" value="1"/>
</dbReference>
<protein>
    <recommendedName>
        <fullName evidence="3">Phosphoadenosine phosphosulphate reductase domain-containing protein</fullName>
    </recommendedName>
</protein>
<sequence>MDGGVGSLVKWNPLANVVGTAVWSFLRTMDVPVNALHSQGFVSIGCEPCTRPVMPGQHEREGRWWWEDAKAKECGLHNLCTFPTILFFPKNSTQVIKYPSENRDVDALIAFVQAFQ</sequence>
<organism evidence="4 5">
    <name type="scientific">Sphagnum jensenii</name>
    <dbReference type="NCBI Taxonomy" id="128206"/>
    <lineage>
        <taxon>Eukaryota</taxon>
        <taxon>Viridiplantae</taxon>
        <taxon>Streptophyta</taxon>
        <taxon>Embryophyta</taxon>
        <taxon>Bryophyta</taxon>
        <taxon>Sphagnophytina</taxon>
        <taxon>Sphagnopsida</taxon>
        <taxon>Sphagnales</taxon>
        <taxon>Sphagnaceae</taxon>
        <taxon>Sphagnum</taxon>
    </lineage>
</organism>
<dbReference type="SUPFAM" id="SSF52833">
    <property type="entry name" value="Thioredoxin-like"/>
    <property type="match status" value="1"/>
</dbReference>
<gene>
    <name evidence="4" type="ORF">CSSPJE1EN1_LOCUS930</name>
</gene>
<dbReference type="InterPro" id="IPR014729">
    <property type="entry name" value="Rossmann-like_a/b/a_fold"/>
</dbReference>
<keyword evidence="2" id="KW-0479">Metal-binding</keyword>
<evidence type="ECO:0000313" key="5">
    <source>
        <dbReference type="Proteomes" id="UP001497444"/>
    </source>
</evidence>
<keyword evidence="2" id="KW-0411">Iron-sulfur</keyword>
<dbReference type="EMBL" id="OZ020096">
    <property type="protein sequence ID" value="CAK9255452.1"/>
    <property type="molecule type" value="Genomic_DNA"/>
</dbReference>
<dbReference type="Gene3D" id="3.40.50.620">
    <property type="entry name" value="HUPs"/>
    <property type="match status" value="1"/>
</dbReference>
<dbReference type="Pfam" id="PF01507">
    <property type="entry name" value="PAPS_reduct"/>
    <property type="match status" value="1"/>
</dbReference>
<keyword evidence="1" id="KW-0408">Iron</keyword>
<keyword evidence="5" id="KW-1185">Reference proteome</keyword>
<feature type="domain" description="Phosphoadenosine phosphosulphate reductase" evidence="3">
    <location>
        <begin position="3"/>
        <end position="52"/>
    </location>
</feature>
<dbReference type="InterPro" id="IPR002500">
    <property type="entry name" value="PAPS_reduct_dom"/>
</dbReference>
<dbReference type="Proteomes" id="UP001497444">
    <property type="component" value="Chromosome 1"/>
</dbReference>